<evidence type="ECO:0000313" key="2">
    <source>
        <dbReference type="Proteomes" id="UP001623348"/>
    </source>
</evidence>
<gene>
    <name evidence="1" type="ORF">GRJ2_000028200</name>
</gene>
<dbReference type="Proteomes" id="UP001623348">
    <property type="component" value="Unassembled WGS sequence"/>
</dbReference>
<dbReference type="EMBL" id="BAAFJT010000001">
    <property type="protein sequence ID" value="GAB0175630.1"/>
    <property type="molecule type" value="Genomic_DNA"/>
</dbReference>
<evidence type="ECO:0000313" key="1">
    <source>
        <dbReference type="EMBL" id="GAB0175630.1"/>
    </source>
</evidence>
<reference evidence="1 2" key="1">
    <citation type="submission" date="2024-06" db="EMBL/GenBank/DDBJ databases">
        <title>The draft genome of Grus japonensis, version 3.</title>
        <authorList>
            <person name="Nabeshima K."/>
            <person name="Suzuki S."/>
            <person name="Onuma M."/>
        </authorList>
    </citation>
    <scope>NUCLEOTIDE SEQUENCE [LARGE SCALE GENOMIC DNA]</scope>
    <source>
        <strain evidence="1 2">451A</strain>
    </source>
</reference>
<comment type="caution">
    <text evidence="1">The sequence shown here is derived from an EMBL/GenBank/DDBJ whole genome shotgun (WGS) entry which is preliminary data.</text>
</comment>
<proteinExistence type="predicted"/>
<evidence type="ECO:0008006" key="3">
    <source>
        <dbReference type="Google" id="ProtNLM"/>
    </source>
</evidence>
<accession>A0ABC9VQC5</accession>
<protein>
    <recommendedName>
        <fullName evidence="3">Rna-directed dna polymerase from mobile element jockey-like</fullName>
    </recommendedName>
</protein>
<keyword evidence="2" id="KW-1185">Reference proteome</keyword>
<sequence length="148" mass="16690">MKFNKAKCKVLHMGQGNPKYQYRLGHESSPVEKDLGISVDEKLDMSQQFALAAQKANLVLHEKKHGQQVKGGDSSLLLHSCETPPGVLCPALESSVQERHGPVRAGPEEVMEMTRGLEHFSYEERLRELGLFSLEKRRLWGDFTVAFQ</sequence>
<dbReference type="PANTHER" id="PTHR33332">
    <property type="entry name" value="REVERSE TRANSCRIPTASE DOMAIN-CONTAINING PROTEIN"/>
    <property type="match status" value="1"/>
</dbReference>
<organism evidence="1 2">
    <name type="scientific">Grus japonensis</name>
    <name type="common">Japanese crane</name>
    <name type="synonym">Red-crowned crane</name>
    <dbReference type="NCBI Taxonomy" id="30415"/>
    <lineage>
        <taxon>Eukaryota</taxon>
        <taxon>Metazoa</taxon>
        <taxon>Chordata</taxon>
        <taxon>Craniata</taxon>
        <taxon>Vertebrata</taxon>
        <taxon>Euteleostomi</taxon>
        <taxon>Archelosauria</taxon>
        <taxon>Archosauria</taxon>
        <taxon>Dinosauria</taxon>
        <taxon>Saurischia</taxon>
        <taxon>Theropoda</taxon>
        <taxon>Coelurosauria</taxon>
        <taxon>Aves</taxon>
        <taxon>Neognathae</taxon>
        <taxon>Neoaves</taxon>
        <taxon>Gruiformes</taxon>
        <taxon>Gruidae</taxon>
        <taxon>Grus</taxon>
    </lineage>
</organism>
<dbReference type="AlphaFoldDB" id="A0ABC9VQC5"/>
<name>A0ABC9VQC5_GRUJA</name>